<keyword evidence="3" id="KW-0804">Transcription</keyword>
<dbReference type="InterPro" id="IPR009057">
    <property type="entry name" value="Homeodomain-like_sf"/>
</dbReference>
<evidence type="ECO:0000256" key="4">
    <source>
        <dbReference type="PROSITE-ProRule" id="PRU00335"/>
    </source>
</evidence>
<keyword evidence="7" id="KW-1185">Reference proteome</keyword>
<dbReference type="EMBL" id="JBHSKP010000021">
    <property type="protein sequence ID" value="MFC5155233.1"/>
    <property type="molecule type" value="Genomic_DNA"/>
</dbReference>
<dbReference type="PANTHER" id="PTHR30055:SF234">
    <property type="entry name" value="HTH-TYPE TRANSCRIPTIONAL REGULATOR BETI"/>
    <property type="match status" value="1"/>
</dbReference>
<dbReference type="InterPro" id="IPR036271">
    <property type="entry name" value="Tet_transcr_reg_TetR-rel_C_sf"/>
</dbReference>
<accession>A0ABW0AR63</accession>
<dbReference type="InterPro" id="IPR039536">
    <property type="entry name" value="TetR_C_Proteobacteria"/>
</dbReference>
<dbReference type="Gene3D" id="1.10.357.10">
    <property type="entry name" value="Tetracycline Repressor, domain 2"/>
    <property type="match status" value="1"/>
</dbReference>
<dbReference type="SUPFAM" id="SSF48498">
    <property type="entry name" value="Tetracyclin repressor-like, C-terminal domain"/>
    <property type="match status" value="1"/>
</dbReference>
<keyword evidence="1" id="KW-0805">Transcription regulation</keyword>
<dbReference type="RefSeq" id="WP_344482701.1">
    <property type="nucleotide sequence ID" value="NZ_BAAASB010000018.1"/>
</dbReference>
<protein>
    <submittedName>
        <fullName evidence="6">TetR/AcrR family transcriptional regulator</fullName>
    </submittedName>
</protein>
<sequence length="214" mass="23464">MPTAKSTRPTRERIIDAAEHLLRSAGLARTTTKEIAREAGCSEAALYKHYRSKEEIFVRVLRDRLPRLNPLLDELGQDPGGLGVEHNLTRVAEHAVRFYQQSVPLAASLFAEPALRKRHFEGMKELGQGPHIPLEALARYLRAERDRGALRADADPDAAAALLLGACSQRAFVYDASEGMPPPQSTEEFTAGLVRTLLHSLLPDPDKSPAPGTS</sequence>
<dbReference type="InterPro" id="IPR001647">
    <property type="entry name" value="HTH_TetR"/>
</dbReference>
<evidence type="ECO:0000313" key="7">
    <source>
        <dbReference type="Proteomes" id="UP001596160"/>
    </source>
</evidence>
<proteinExistence type="predicted"/>
<evidence type="ECO:0000256" key="3">
    <source>
        <dbReference type="ARBA" id="ARBA00023163"/>
    </source>
</evidence>
<name>A0ABW0AR63_9ACTN</name>
<dbReference type="SUPFAM" id="SSF46689">
    <property type="entry name" value="Homeodomain-like"/>
    <property type="match status" value="1"/>
</dbReference>
<evidence type="ECO:0000256" key="1">
    <source>
        <dbReference type="ARBA" id="ARBA00023015"/>
    </source>
</evidence>
<dbReference type="Proteomes" id="UP001596160">
    <property type="component" value="Unassembled WGS sequence"/>
</dbReference>
<dbReference type="Pfam" id="PF00440">
    <property type="entry name" value="TetR_N"/>
    <property type="match status" value="1"/>
</dbReference>
<evidence type="ECO:0000256" key="2">
    <source>
        <dbReference type="ARBA" id="ARBA00023125"/>
    </source>
</evidence>
<evidence type="ECO:0000259" key="5">
    <source>
        <dbReference type="PROSITE" id="PS50977"/>
    </source>
</evidence>
<feature type="domain" description="HTH tetR-type" evidence="5">
    <location>
        <begin position="8"/>
        <end position="68"/>
    </location>
</feature>
<dbReference type="PRINTS" id="PR00455">
    <property type="entry name" value="HTHTETR"/>
</dbReference>
<comment type="caution">
    <text evidence="6">The sequence shown here is derived from an EMBL/GenBank/DDBJ whole genome shotgun (WGS) entry which is preliminary data.</text>
</comment>
<dbReference type="Pfam" id="PF14246">
    <property type="entry name" value="TetR_C_7"/>
    <property type="match status" value="1"/>
</dbReference>
<feature type="DNA-binding region" description="H-T-H motif" evidence="4">
    <location>
        <begin position="31"/>
        <end position="50"/>
    </location>
</feature>
<evidence type="ECO:0000313" key="6">
    <source>
        <dbReference type="EMBL" id="MFC5155233.1"/>
    </source>
</evidence>
<keyword evidence="2 4" id="KW-0238">DNA-binding</keyword>
<dbReference type="PANTHER" id="PTHR30055">
    <property type="entry name" value="HTH-TYPE TRANSCRIPTIONAL REGULATOR RUTR"/>
    <property type="match status" value="1"/>
</dbReference>
<reference evidence="7" key="1">
    <citation type="journal article" date="2019" name="Int. J. Syst. Evol. Microbiol.">
        <title>The Global Catalogue of Microorganisms (GCM) 10K type strain sequencing project: providing services to taxonomists for standard genome sequencing and annotation.</title>
        <authorList>
            <consortium name="The Broad Institute Genomics Platform"/>
            <consortium name="The Broad Institute Genome Sequencing Center for Infectious Disease"/>
            <person name="Wu L."/>
            <person name="Ma J."/>
        </authorList>
    </citation>
    <scope>NUCLEOTIDE SEQUENCE [LARGE SCALE GENOMIC DNA]</scope>
    <source>
        <strain evidence="7">PCU 266</strain>
    </source>
</reference>
<dbReference type="InterPro" id="IPR050109">
    <property type="entry name" value="HTH-type_TetR-like_transc_reg"/>
</dbReference>
<organism evidence="6 7">
    <name type="scientific">Streptomyces amakusaensis</name>
    <dbReference type="NCBI Taxonomy" id="67271"/>
    <lineage>
        <taxon>Bacteria</taxon>
        <taxon>Bacillati</taxon>
        <taxon>Actinomycetota</taxon>
        <taxon>Actinomycetes</taxon>
        <taxon>Kitasatosporales</taxon>
        <taxon>Streptomycetaceae</taxon>
        <taxon>Streptomyces</taxon>
    </lineage>
</organism>
<gene>
    <name evidence="6" type="ORF">ACFPRH_26210</name>
</gene>
<dbReference type="PROSITE" id="PS50977">
    <property type="entry name" value="HTH_TETR_2"/>
    <property type="match status" value="1"/>
</dbReference>